<dbReference type="SUPFAM" id="SSF48403">
    <property type="entry name" value="Ankyrin repeat"/>
    <property type="match status" value="1"/>
</dbReference>
<dbReference type="Gene3D" id="1.10.490.10">
    <property type="entry name" value="Globins"/>
    <property type="match status" value="1"/>
</dbReference>
<dbReference type="EMBL" id="BSRI01000002">
    <property type="protein sequence ID" value="GLV60584.1"/>
    <property type="molecule type" value="Genomic_DNA"/>
</dbReference>
<evidence type="ECO:0008006" key="8">
    <source>
        <dbReference type="Google" id="ProtNLM"/>
    </source>
</evidence>
<comment type="caution">
    <text evidence="6">The sequence shown here is derived from an EMBL/GenBank/DDBJ whole genome shotgun (WGS) entry which is preliminary data.</text>
</comment>
<feature type="repeat" description="ANK" evidence="5">
    <location>
        <begin position="202"/>
        <end position="234"/>
    </location>
</feature>
<evidence type="ECO:0000313" key="7">
    <source>
        <dbReference type="Proteomes" id="UP001344906"/>
    </source>
</evidence>
<reference evidence="6 7" key="1">
    <citation type="submission" date="2023-02" db="EMBL/GenBank/DDBJ databases">
        <title>Dictyobacter halimunensis sp. nov., a new member of the class Ktedonobacteria from forest soil in a geothermal area.</title>
        <authorList>
            <person name="Rachmania M.K."/>
            <person name="Ningsih F."/>
            <person name="Sakai Y."/>
            <person name="Yabe S."/>
            <person name="Yokota A."/>
            <person name="Sjamsuridzal W."/>
        </authorList>
    </citation>
    <scope>NUCLEOTIDE SEQUENCE [LARGE SCALE GENOMIC DNA]</scope>
    <source>
        <strain evidence="6 7">S3.2.2.5</strain>
    </source>
</reference>
<sequence>MREDPILLAVYSSSFECPTKTLAAFFTQFFGGPREYEPRRWSLSLREAHQRFSIGERERVAWLRAMERALADVRIEESTRGALHWFFAQSSAFLINQPAGAPDAPIPSLEPPNEGPQLREIRQRWQELRALEEMIAALRLGRVGAVLESLQSPLIEACFSRDRAAFLSFLALLQSSGQPALLDYARLELLRSPGLVAQTYGAGRTLLHDVAGQGSPGAVELLIQLGADPNARDDLERTPCIMSAMRCMHPLAPMLYAPSFTEELISMPRKSSGVAARCTWLRAAETCRWRRRC</sequence>
<evidence type="ECO:0000256" key="3">
    <source>
        <dbReference type="ARBA" id="ARBA00022723"/>
    </source>
</evidence>
<dbReference type="InterPro" id="IPR009050">
    <property type="entry name" value="Globin-like_sf"/>
</dbReference>
<name>A0ABQ6G229_9CHLR</name>
<gene>
    <name evidence="6" type="ORF">KDH_74030</name>
</gene>
<protein>
    <recommendedName>
        <fullName evidence="8">Ankyrin repeat domain-containing protein</fullName>
    </recommendedName>
</protein>
<evidence type="ECO:0000256" key="1">
    <source>
        <dbReference type="ARBA" id="ARBA00022448"/>
    </source>
</evidence>
<dbReference type="InterPro" id="IPR001486">
    <property type="entry name" value="Hemoglobin_trunc"/>
</dbReference>
<keyword evidence="4" id="KW-0408">Iron</keyword>
<keyword evidence="5" id="KW-0040">ANK repeat</keyword>
<accession>A0ABQ6G229</accession>
<keyword evidence="2" id="KW-0349">Heme</keyword>
<dbReference type="Proteomes" id="UP001344906">
    <property type="component" value="Unassembled WGS sequence"/>
</dbReference>
<dbReference type="Pfam" id="PF00023">
    <property type="entry name" value="Ank"/>
    <property type="match status" value="1"/>
</dbReference>
<evidence type="ECO:0000313" key="6">
    <source>
        <dbReference type="EMBL" id="GLV60584.1"/>
    </source>
</evidence>
<keyword evidence="3" id="KW-0479">Metal-binding</keyword>
<dbReference type="InterPro" id="IPR012292">
    <property type="entry name" value="Globin/Proto"/>
</dbReference>
<dbReference type="SUPFAM" id="SSF46458">
    <property type="entry name" value="Globin-like"/>
    <property type="match status" value="1"/>
</dbReference>
<keyword evidence="7" id="KW-1185">Reference proteome</keyword>
<dbReference type="PROSITE" id="PS50088">
    <property type="entry name" value="ANK_REPEAT"/>
    <property type="match status" value="1"/>
</dbReference>
<dbReference type="Gene3D" id="1.25.40.20">
    <property type="entry name" value="Ankyrin repeat-containing domain"/>
    <property type="match status" value="1"/>
</dbReference>
<dbReference type="Pfam" id="PF01152">
    <property type="entry name" value="Bac_globin"/>
    <property type="match status" value="1"/>
</dbReference>
<proteinExistence type="predicted"/>
<evidence type="ECO:0000256" key="2">
    <source>
        <dbReference type="ARBA" id="ARBA00022617"/>
    </source>
</evidence>
<evidence type="ECO:0000256" key="5">
    <source>
        <dbReference type="PROSITE-ProRule" id="PRU00023"/>
    </source>
</evidence>
<organism evidence="6 7">
    <name type="scientific">Dictyobacter halimunensis</name>
    <dbReference type="NCBI Taxonomy" id="3026934"/>
    <lineage>
        <taxon>Bacteria</taxon>
        <taxon>Bacillati</taxon>
        <taxon>Chloroflexota</taxon>
        <taxon>Ktedonobacteria</taxon>
        <taxon>Ktedonobacterales</taxon>
        <taxon>Dictyobacteraceae</taxon>
        <taxon>Dictyobacter</taxon>
    </lineage>
</organism>
<dbReference type="InterPro" id="IPR036770">
    <property type="entry name" value="Ankyrin_rpt-contain_sf"/>
</dbReference>
<evidence type="ECO:0000256" key="4">
    <source>
        <dbReference type="ARBA" id="ARBA00023004"/>
    </source>
</evidence>
<keyword evidence="1" id="KW-0813">Transport</keyword>
<dbReference type="PROSITE" id="PS50297">
    <property type="entry name" value="ANK_REP_REGION"/>
    <property type="match status" value="1"/>
</dbReference>
<dbReference type="InterPro" id="IPR002110">
    <property type="entry name" value="Ankyrin_rpt"/>
</dbReference>